<evidence type="ECO:0000256" key="4">
    <source>
        <dbReference type="ARBA" id="ARBA00022692"/>
    </source>
</evidence>
<dbReference type="SUPFAM" id="SSF161098">
    <property type="entry name" value="MetI-like"/>
    <property type="match status" value="1"/>
</dbReference>
<feature type="compositionally biased region" description="Basic residues" evidence="8">
    <location>
        <begin position="7"/>
        <end position="24"/>
    </location>
</feature>
<dbReference type="Gene3D" id="1.10.3720.10">
    <property type="entry name" value="MetI-like"/>
    <property type="match status" value="1"/>
</dbReference>
<comment type="similarity">
    <text evidence="7">Belongs to the binding-protein-dependent transport system permease family.</text>
</comment>
<feature type="transmembrane region" description="Helical" evidence="7">
    <location>
        <begin position="64"/>
        <end position="91"/>
    </location>
</feature>
<dbReference type="PROSITE" id="PS50928">
    <property type="entry name" value="ABC_TM1"/>
    <property type="match status" value="1"/>
</dbReference>
<evidence type="ECO:0000256" key="6">
    <source>
        <dbReference type="ARBA" id="ARBA00023136"/>
    </source>
</evidence>
<evidence type="ECO:0000256" key="2">
    <source>
        <dbReference type="ARBA" id="ARBA00022448"/>
    </source>
</evidence>
<feature type="region of interest" description="Disordered" evidence="8">
    <location>
        <begin position="1"/>
        <end position="30"/>
    </location>
</feature>
<feature type="transmembrane region" description="Helical" evidence="7">
    <location>
        <begin position="316"/>
        <end position="336"/>
    </location>
</feature>
<organism evidence="10 11">
    <name type="scientific">Cohnella candidum</name>
    <dbReference type="NCBI Taxonomy" id="2674991"/>
    <lineage>
        <taxon>Bacteria</taxon>
        <taxon>Bacillati</taxon>
        <taxon>Bacillota</taxon>
        <taxon>Bacilli</taxon>
        <taxon>Bacillales</taxon>
        <taxon>Paenibacillaceae</taxon>
        <taxon>Cohnella</taxon>
    </lineage>
</organism>
<dbReference type="InterPro" id="IPR000515">
    <property type="entry name" value="MetI-like"/>
</dbReference>
<feature type="domain" description="ABC transmembrane type-1" evidence="9">
    <location>
        <begin position="124"/>
        <end position="337"/>
    </location>
</feature>
<evidence type="ECO:0000256" key="5">
    <source>
        <dbReference type="ARBA" id="ARBA00022989"/>
    </source>
</evidence>
<comment type="subcellular location">
    <subcellularLocation>
        <location evidence="1 7">Cell membrane</location>
        <topology evidence="1 7">Multi-pass membrane protein</topology>
    </subcellularLocation>
</comment>
<keyword evidence="4 7" id="KW-0812">Transmembrane</keyword>
<evidence type="ECO:0000256" key="3">
    <source>
        <dbReference type="ARBA" id="ARBA00022475"/>
    </source>
</evidence>
<feature type="transmembrane region" description="Helical" evidence="7">
    <location>
        <begin position="164"/>
        <end position="183"/>
    </location>
</feature>
<evidence type="ECO:0000313" key="10">
    <source>
        <dbReference type="EMBL" id="AYQ73464.1"/>
    </source>
</evidence>
<dbReference type="GO" id="GO:0055085">
    <property type="term" value="P:transmembrane transport"/>
    <property type="evidence" value="ECO:0007669"/>
    <property type="project" value="InterPro"/>
</dbReference>
<gene>
    <name evidence="10" type="ORF">EAV92_13290</name>
</gene>
<feature type="transmembrane region" description="Helical" evidence="7">
    <location>
        <begin position="128"/>
        <end position="152"/>
    </location>
</feature>
<dbReference type="PANTHER" id="PTHR30193">
    <property type="entry name" value="ABC TRANSPORTER PERMEASE PROTEIN"/>
    <property type="match status" value="1"/>
</dbReference>
<keyword evidence="11" id="KW-1185">Reference proteome</keyword>
<evidence type="ECO:0000256" key="7">
    <source>
        <dbReference type="RuleBase" id="RU363032"/>
    </source>
</evidence>
<dbReference type="Proteomes" id="UP000269097">
    <property type="component" value="Chromosome"/>
</dbReference>
<sequence length="348" mass="39130">MTEPKPPRSRIRKSTTRWRKRTNKTNREWVGGGWTHVGPSPFPFKGEDAPVTPKRISARTRNEWVTAYGFLLPNIVGLLVFVFIPIIYAFYASLHDWNALSPKVYAGWANYRELLHDDEWWASVRKTLTFSVVYVPLLFMSSLLSAVMLNAIRGRASGVVRTMFLMPFAITSVISAIIGMFMLDPRNGAVNHILELLGGSPQQFLASTSQAMFSIAGVILWINVGYNMIIFLSAMKEIPRDYYEAAEIDGATGWKSFRYITLPLLKETSTFILIVTTIGSFQALEQILVMTDGGPMNSTQVSVLYIFKQGFDMLNMGYASALAFVLFLIIFCLSLFQLKLLSSKKEGV</sequence>
<name>A0A3G3JYZ1_9BACL</name>
<keyword evidence="6 7" id="KW-0472">Membrane</keyword>
<keyword evidence="2 7" id="KW-0813">Transport</keyword>
<dbReference type="AlphaFoldDB" id="A0A3G3JYZ1"/>
<protein>
    <submittedName>
        <fullName evidence="10">Sugar ABC transporter permease</fullName>
    </submittedName>
</protein>
<dbReference type="EMBL" id="CP033433">
    <property type="protein sequence ID" value="AYQ73464.1"/>
    <property type="molecule type" value="Genomic_DNA"/>
</dbReference>
<dbReference type="InterPro" id="IPR035906">
    <property type="entry name" value="MetI-like_sf"/>
</dbReference>
<accession>A0A3G3JYZ1</accession>
<reference evidence="10 11" key="1">
    <citation type="submission" date="2018-10" db="EMBL/GenBank/DDBJ databases">
        <title>Genome Sequence of Cohnella sp.</title>
        <authorList>
            <person name="Srinivasan S."/>
            <person name="Kim M.K."/>
        </authorList>
    </citation>
    <scope>NUCLEOTIDE SEQUENCE [LARGE SCALE GENOMIC DNA]</scope>
    <source>
        <strain evidence="10 11">18JY8-7</strain>
    </source>
</reference>
<evidence type="ECO:0000256" key="8">
    <source>
        <dbReference type="SAM" id="MobiDB-lite"/>
    </source>
</evidence>
<evidence type="ECO:0000259" key="9">
    <source>
        <dbReference type="PROSITE" id="PS50928"/>
    </source>
</evidence>
<dbReference type="KEGG" id="coh:EAV92_13290"/>
<evidence type="ECO:0000256" key="1">
    <source>
        <dbReference type="ARBA" id="ARBA00004651"/>
    </source>
</evidence>
<keyword evidence="3" id="KW-1003">Cell membrane</keyword>
<dbReference type="CDD" id="cd06261">
    <property type="entry name" value="TM_PBP2"/>
    <property type="match status" value="1"/>
</dbReference>
<dbReference type="GO" id="GO:0005886">
    <property type="term" value="C:plasma membrane"/>
    <property type="evidence" value="ECO:0007669"/>
    <property type="project" value="UniProtKB-SubCell"/>
</dbReference>
<proteinExistence type="inferred from homology"/>
<dbReference type="PANTHER" id="PTHR30193:SF37">
    <property type="entry name" value="INNER MEMBRANE ABC TRANSPORTER PERMEASE PROTEIN YCJO"/>
    <property type="match status" value="1"/>
</dbReference>
<evidence type="ECO:0000313" key="11">
    <source>
        <dbReference type="Proteomes" id="UP000269097"/>
    </source>
</evidence>
<feature type="transmembrane region" description="Helical" evidence="7">
    <location>
        <begin position="264"/>
        <end position="284"/>
    </location>
</feature>
<keyword evidence="5 7" id="KW-1133">Transmembrane helix</keyword>
<dbReference type="InterPro" id="IPR051393">
    <property type="entry name" value="ABC_transporter_permease"/>
</dbReference>
<feature type="transmembrane region" description="Helical" evidence="7">
    <location>
        <begin position="211"/>
        <end position="232"/>
    </location>
</feature>
<dbReference type="Pfam" id="PF00528">
    <property type="entry name" value="BPD_transp_1"/>
    <property type="match status" value="1"/>
</dbReference>